<proteinExistence type="inferred from homology"/>
<keyword evidence="12" id="KW-1185">Reference proteome</keyword>
<dbReference type="PROSITE" id="PS50111">
    <property type="entry name" value="CHEMOTAXIS_TRANSDUC_2"/>
    <property type="match status" value="1"/>
</dbReference>
<dbReference type="EMBL" id="CP017080">
    <property type="protein sequence ID" value="AOH57204.1"/>
    <property type="molecule type" value="Genomic_DNA"/>
</dbReference>
<dbReference type="STRING" id="264697.ABE28_022900"/>
<gene>
    <name evidence="11" type="ORF">ABE28_022900</name>
</gene>
<dbReference type="Gene3D" id="1.10.287.950">
    <property type="entry name" value="Methyl-accepting chemotaxis protein"/>
    <property type="match status" value="1"/>
</dbReference>
<reference evidence="11 12" key="1">
    <citation type="submission" date="2016-08" db="EMBL/GenBank/DDBJ databases">
        <title>Complete genome sequence of Bacillus muralis G25-68, a strain with toxicity to nematodes.</title>
        <authorList>
            <person name="Zheng Z."/>
        </authorList>
    </citation>
    <scope>NUCLEOTIDE SEQUENCE [LARGE SCALE GENOMIC DNA]</scope>
    <source>
        <strain evidence="11 12">G25-68</strain>
    </source>
</reference>
<evidence type="ECO:0000256" key="4">
    <source>
        <dbReference type="ARBA" id="ARBA00023224"/>
    </source>
</evidence>
<dbReference type="OrthoDB" id="2489132at2"/>
<comment type="subcellular location">
    <subcellularLocation>
        <location evidence="1">Cell membrane</location>
    </subcellularLocation>
</comment>
<dbReference type="Pfam" id="PF00672">
    <property type="entry name" value="HAMP"/>
    <property type="match status" value="1"/>
</dbReference>
<evidence type="ECO:0000259" key="10">
    <source>
        <dbReference type="PROSITE" id="PS50885"/>
    </source>
</evidence>
<name>A0A1B3XVI0_9BACI</name>
<evidence type="ECO:0000256" key="2">
    <source>
        <dbReference type="ARBA" id="ARBA00022475"/>
    </source>
</evidence>
<evidence type="ECO:0000313" key="11">
    <source>
        <dbReference type="EMBL" id="AOH57204.1"/>
    </source>
</evidence>
<dbReference type="CDD" id="cd06225">
    <property type="entry name" value="HAMP"/>
    <property type="match status" value="1"/>
</dbReference>
<dbReference type="PROSITE" id="PS50885">
    <property type="entry name" value="HAMP"/>
    <property type="match status" value="1"/>
</dbReference>
<keyword evidence="7" id="KW-0175">Coiled coil</keyword>
<protein>
    <submittedName>
        <fullName evidence="11">Chemotaxis protein</fullName>
    </submittedName>
</protein>
<evidence type="ECO:0000256" key="1">
    <source>
        <dbReference type="ARBA" id="ARBA00004236"/>
    </source>
</evidence>
<sequence>MAERLRYKFGLRKKLVIFITVLALITYSISAFFIFVVQPMFFAKMNSLSFGVGTLLLGILWSGILAFFAAGVITKPLKKLEKVVLSAAEGSISEEVVLPKTDDEIRSLGIAFDHMLSNLREMVQSIEVNFHETNEKVIHISRESTKASEQAENVAMTIGEISKGAETSAASIMSTAESIDEVTILAQKVQTKAQESVGLSGEMAAELIQSKAVVNSLVDGIKQLADENQQSLETVKRLEEHAKKVEQIIVLVGDIAAQTNLLALNASIEAARAGEHGKGFAVVAEEVRLLADQSAKAVQGISALVQNIQVEVQAVVKQISNQVKSANEEAQKGTETDIAIEGMTKTVHNVVAAVKDITELVDRQMESVEETSRQSQEVAAIAQETSAGAEEVMATTNEQASMMENVEKLAMELKSQAEKLKGTITRFHT</sequence>
<dbReference type="GO" id="GO:0007165">
    <property type="term" value="P:signal transduction"/>
    <property type="evidence" value="ECO:0007669"/>
    <property type="project" value="UniProtKB-KW"/>
</dbReference>
<evidence type="ECO:0000256" key="3">
    <source>
        <dbReference type="ARBA" id="ARBA00023136"/>
    </source>
</evidence>
<keyword evidence="2" id="KW-1003">Cell membrane</keyword>
<evidence type="ECO:0000256" key="5">
    <source>
        <dbReference type="ARBA" id="ARBA00029447"/>
    </source>
</evidence>
<dbReference type="SMART" id="SM00304">
    <property type="entry name" value="HAMP"/>
    <property type="match status" value="1"/>
</dbReference>
<dbReference type="InterPro" id="IPR004089">
    <property type="entry name" value="MCPsignal_dom"/>
</dbReference>
<feature type="domain" description="HAMP" evidence="10">
    <location>
        <begin position="71"/>
        <end position="124"/>
    </location>
</feature>
<feature type="transmembrane region" description="Helical" evidence="8">
    <location>
        <begin position="15"/>
        <end position="36"/>
    </location>
</feature>
<organism evidence="11 12">
    <name type="scientific">Peribacillus muralis</name>
    <dbReference type="NCBI Taxonomy" id="264697"/>
    <lineage>
        <taxon>Bacteria</taxon>
        <taxon>Bacillati</taxon>
        <taxon>Bacillota</taxon>
        <taxon>Bacilli</taxon>
        <taxon>Bacillales</taxon>
        <taxon>Bacillaceae</taxon>
        <taxon>Peribacillus</taxon>
    </lineage>
</organism>
<dbReference type="SMART" id="SM00283">
    <property type="entry name" value="MA"/>
    <property type="match status" value="1"/>
</dbReference>
<evidence type="ECO:0000256" key="6">
    <source>
        <dbReference type="PROSITE-ProRule" id="PRU00284"/>
    </source>
</evidence>
<dbReference type="SUPFAM" id="SSF58104">
    <property type="entry name" value="Methyl-accepting chemotaxis protein (MCP) signaling domain"/>
    <property type="match status" value="1"/>
</dbReference>
<dbReference type="RefSeq" id="WP_064467102.1">
    <property type="nucleotide sequence ID" value="NZ_CP017080.1"/>
</dbReference>
<evidence type="ECO:0000256" key="7">
    <source>
        <dbReference type="SAM" id="Coils"/>
    </source>
</evidence>
<feature type="coiled-coil region" evidence="7">
    <location>
        <begin position="221"/>
        <end position="248"/>
    </location>
</feature>
<dbReference type="PANTHER" id="PTHR32089">
    <property type="entry name" value="METHYL-ACCEPTING CHEMOTAXIS PROTEIN MCPB"/>
    <property type="match status" value="1"/>
</dbReference>
<feature type="transmembrane region" description="Helical" evidence="8">
    <location>
        <begin position="48"/>
        <end position="73"/>
    </location>
</feature>
<comment type="similarity">
    <text evidence="5">Belongs to the methyl-accepting chemotaxis (MCP) protein family.</text>
</comment>
<dbReference type="Pfam" id="PF00015">
    <property type="entry name" value="MCPsignal"/>
    <property type="match status" value="1"/>
</dbReference>
<evidence type="ECO:0000256" key="8">
    <source>
        <dbReference type="SAM" id="Phobius"/>
    </source>
</evidence>
<accession>A0A1B3XVI0</accession>
<dbReference type="InterPro" id="IPR003660">
    <property type="entry name" value="HAMP_dom"/>
</dbReference>
<dbReference type="KEGG" id="bmur:ABE28_022900"/>
<keyword evidence="3 8" id="KW-0472">Membrane</keyword>
<dbReference type="AlphaFoldDB" id="A0A1B3XVI0"/>
<evidence type="ECO:0000259" key="9">
    <source>
        <dbReference type="PROSITE" id="PS50111"/>
    </source>
</evidence>
<keyword evidence="8" id="KW-1133">Transmembrane helix</keyword>
<dbReference type="Proteomes" id="UP000077926">
    <property type="component" value="Chromosome"/>
</dbReference>
<evidence type="ECO:0000313" key="12">
    <source>
        <dbReference type="Proteomes" id="UP000077926"/>
    </source>
</evidence>
<dbReference type="PANTHER" id="PTHR32089:SF112">
    <property type="entry name" value="LYSOZYME-LIKE PROTEIN-RELATED"/>
    <property type="match status" value="1"/>
</dbReference>
<keyword evidence="4 6" id="KW-0807">Transducer</keyword>
<dbReference type="GO" id="GO:0005886">
    <property type="term" value="C:plasma membrane"/>
    <property type="evidence" value="ECO:0007669"/>
    <property type="project" value="UniProtKB-SubCell"/>
</dbReference>
<feature type="domain" description="Methyl-accepting transducer" evidence="9">
    <location>
        <begin position="143"/>
        <end position="379"/>
    </location>
</feature>
<keyword evidence="8" id="KW-0812">Transmembrane</keyword>